<feature type="non-terminal residue" evidence="1">
    <location>
        <position position="1"/>
    </location>
</feature>
<sequence length="45" mass="5411">VKFQEAEEWIIDEMQICADQRQAKKKIHVRVIQVDHFKSITLVMK</sequence>
<protein>
    <submittedName>
        <fullName evidence="1">Uncharacterized protein</fullName>
    </submittedName>
</protein>
<dbReference type="EMBL" id="KQ971690">
    <property type="protein sequence ID" value="KYB24759.1"/>
    <property type="molecule type" value="Genomic_DNA"/>
</dbReference>
<keyword evidence="2" id="KW-1185">Reference proteome</keyword>
<name>A0A139WA22_TRICA</name>
<dbReference type="Proteomes" id="UP000007266">
    <property type="component" value="Unassembled WGS sequence"/>
</dbReference>
<dbReference type="InParanoid" id="A0A139WA22"/>
<proteinExistence type="predicted"/>
<gene>
    <name evidence="1" type="primary">AUGUSTUS-3.0.2_34942</name>
    <name evidence="1" type="ORF">TcasGA2_TC034942</name>
</gene>
<accession>A0A139WA22</accession>
<organism evidence="1 2">
    <name type="scientific">Tribolium castaneum</name>
    <name type="common">Red flour beetle</name>
    <dbReference type="NCBI Taxonomy" id="7070"/>
    <lineage>
        <taxon>Eukaryota</taxon>
        <taxon>Metazoa</taxon>
        <taxon>Ecdysozoa</taxon>
        <taxon>Arthropoda</taxon>
        <taxon>Hexapoda</taxon>
        <taxon>Insecta</taxon>
        <taxon>Pterygota</taxon>
        <taxon>Neoptera</taxon>
        <taxon>Endopterygota</taxon>
        <taxon>Coleoptera</taxon>
        <taxon>Polyphaga</taxon>
        <taxon>Cucujiformia</taxon>
        <taxon>Tenebrionidae</taxon>
        <taxon>Tenebrionidae incertae sedis</taxon>
        <taxon>Tribolium</taxon>
    </lineage>
</organism>
<dbReference type="AlphaFoldDB" id="A0A139WA22"/>
<reference evidence="1 2" key="1">
    <citation type="journal article" date="2008" name="Nature">
        <title>The genome of the model beetle and pest Tribolium castaneum.</title>
        <authorList>
            <consortium name="Tribolium Genome Sequencing Consortium"/>
            <person name="Richards S."/>
            <person name="Gibbs R.A."/>
            <person name="Weinstock G.M."/>
            <person name="Brown S.J."/>
            <person name="Denell R."/>
            <person name="Beeman R.W."/>
            <person name="Gibbs R."/>
            <person name="Beeman R.W."/>
            <person name="Brown S.J."/>
            <person name="Bucher G."/>
            <person name="Friedrich M."/>
            <person name="Grimmelikhuijzen C.J."/>
            <person name="Klingler M."/>
            <person name="Lorenzen M."/>
            <person name="Richards S."/>
            <person name="Roth S."/>
            <person name="Schroder R."/>
            <person name="Tautz D."/>
            <person name="Zdobnov E.M."/>
            <person name="Muzny D."/>
            <person name="Gibbs R.A."/>
            <person name="Weinstock G.M."/>
            <person name="Attaway T."/>
            <person name="Bell S."/>
            <person name="Buhay C.J."/>
            <person name="Chandrabose M.N."/>
            <person name="Chavez D."/>
            <person name="Clerk-Blankenburg K.P."/>
            <person name="Cree A."/>
            <person name="Dao M."/>
            <person name="Davis C."/>
            <person name="Chacko J."/>
            <person name="Dinh H."/>
            <person name="Dugan-Rocha S."/>
            <person name="Fowler G."/>
            <person name="Garner T.T."/>
            <person name="Garnes J."/>
            <person name="Gnirke A."/>
            <person name="Hawes A."/>
            <person name="Hernandez J."/>
            <person name="Hines S."/>
            <person name="Holder M."/>
            <person name="Hume J."/>
            <person name="Jhangiani S.N."/>
            <person name="Joshi V."/>
            <person name="Khan Z.M."/>
            <person name="Jackson L."/>
            <person name="Kovar C."/>
            <person name="Kowis A."/>
            <person name="Lee S."/>
            <person name="Lewis L.R."/>
            <person name="Margolis J."/>
            <person name="Morgan M."/>
            <person name="Nazareth L.V."/>
            <person name="Nguyen N."/>
            <person name="Okwuonu G."/>
            <person name="Parker D."/>
            <person name="Richards S."/>
            <person name="Ruiz S.J."/>
            <person name="Santibanez J."/>
            <person name="Savard J."/>
            <person name="Scherer S.E."/>
            <person name="Schneider B."/>
            <person name="Sodergren E."/>
            <person name="Tautz D."/>
            <person name="Vattahil S."/>
            <person name="Villasana D."/>
            <person name="White C.S."/>
            <person name="Wright R."/>
            <person name="Park Y."/>
            <person name="Beeman R.W."/>
            <person name="Lord J."/>
            <person name="Oppert B."/>
            <person name="Lorenzen M."/>
            <person name="Brown S."/>
            <person name="Wang L."/>
            <person name="Savard J."/>
            <person name="Tautz D."/>
            <person name="Richards S."/>
            <person name="Weinstock G."/>
            <person name="Gibbs R.A."/>
            <person name="Liu Y."/>
            <person name="Worley K."/>
            <person name="Weinstock G."/>
            <person name="Elsik C.G."/>
            <person name="Reese J.T."/>
            <person name="Elhaik E."/>
            <person name="Landan G."/>
            <person name="Graur D."/>
            <person name="Arensburger P."/>
            <person name="Atkinson P."/>
            <person name="Beeman R.W."/>
            <person name="Beidler J."/>
            <person name="Brown S.J."/>
            <person name="Demuth J.P."/>
            <person name="Drury D.W."/>
            <person name="Du Y.Z."/>
            <person name="Fujiwara H."/>
            <person name="Lorenzen M."/>
            <person name="Maselli V."/>
            <person name="Osanai M."/>
            <person name="Park Y."/>
            <person name="Robertson H.M."/>
            <person name="Tu Z."/>
            <person name="Wang J.J."/>
            <person name="Wang S."/>
            <person name="Richards S."/>
            <person name="Song H."/>
            <person name="Zhang L."/>
            <person name="Sodergren E."/>
            <person name="Werner D."/>
            <person name="Stanke M."/>
            <person name="Morgenstern B."/>
            <person name="Solovyev V."/>
            <person name="Kosarev P."/>
            <person name="Brown G."/>
            <person name="Chen H.C."/>
            <person name="Ermolaeva O."/>
            <person name="Hlavina W."/>
            <person name="Kapustin Y."/>
            <person name="Kiryutin B."/>
            <person name="Kitts P."/>
            <person name="Maglott D."/>
            <person name="Pruitt K."/>
            <person name="Sapojnikov V."/>
            <person name="Souvorov A."/>
            <person name="Mackey A.J."/>
            <person name="Waterhouse R.M."/>
            <person name="Wyder S."/>
            <person name="Zdobnov E.M."/>
            <person name="Zdobnov E.M."/>
            <person name="Wyder S."/>
            <person name="Kriventseva E.V."/>
            <person name="Kadowaki T."/>
            <person name="Bork P."/>
            <person name="Aranda M."/>
            <person name="Bao R."/>
            <person name="Beermann A."/>
            <person name="Berns N."/>
            <person name="Bolognesi R."/>
            <person name="Bonneton F."/>
            <person name="Bopp D."/>
            <person name="Brown S.J."/>
            <person name="Bucher G."/>
            <person name="Butts T."/>
            <person name="Chaumot A."/>
            <person name="Denell R.E."/>
            <person name="Ferrier D.E."/>
            <person name="Friedrich M."/>
            <person name="Gordon C.M."/>
            <person name="Jindra M."/>
            <person name="Klingler M."/>
            <person name="Lan Q."/>
            <person name="Lattorff H.M."/>
            <person name="Laudet V."/>
            <person name="von Levetsow C."/>
            <person name="Liu Z."/>
            <person name="Lutz R."/>
            <person name="Lynch J.A."/>
            <person name="da Fonseca R.N."/>
            <person name="Posnien N."/>
            <person name="Reuter R."/>
            <person name="Roth S."/>
            <person name="Savard J."/>
            <person name="Schinko J.B."/>
            <person name="Schmitt C."/>
            <person name="Schoppmeier M."/>
            <person name="Schroder R."/>
            <person name="Shippy T.D."/>
            <person name="Simonnet F."/>
            <person name="Marques-Souza H."/>
            <person name="Tautz D."/>
            <person name="Tomoyasu Y."/>
            <person name="Trauner J."/>
            <person name="Van der Zee M."/>
            <person name="Vervoort M."/>
            <person name="Wittkopp N."/>
            <person name="Wimmer E.A."/>
            <person name="Yang X."/>
            <person name="Jones A.K."/>
            <person name="Sattelle D.B."/>
            <person name="Ebert P.R."/>
            <person name="Nelson D."/>
            <person name="Scott J.G."/>
            <person name="Beeman R.W."/>
            <person name="Muthukrishnan S."/>
            <person name="Kramer K.J."/>
            <person name="Arakane Y."/>
            <person name="Beeman R.W."/>
            <person name="Zhu Q."/>
            <person name="Hogenkamp D."/>
            <person name="Dixit R."/>
            <person name="Oppert B."/>
            <person name="Jiang H."/>
            <person name="Zou Z."/>
            <person name="Marshall J."/>
            <person name="Elpidina E."/>
            <person name="Vinokurov K."/>
            <person name="Oppert C."/>
            <person name="Zou Z."/>
            <person name="Evans J."/>
            <person name="Lu Z."/>
            <person name="Zhao P."/>
            <person name="Sumathipala N."/>
            <person name="Altincicek B."/>
            <person name="Vilcinskas A."/>
            <person name="Williams M."/>
            <person name="Hultmark D."/>
            <person name="Hetru C."/>
            <person name="Jiang H."/>
            <person name="Grimmelikhuijzen C.J."/>
            <person name="Hauser F."/>
            <person name="Cazzamali G."/>
            <person name="Williamson M."/>
            <person name="Park Y."/>
            <person name="Li B."/>
            <person name="Tanaka Y."/>
            <person name="Predel R."/>
            <person name="Neupert S."/>
            <person name="Schachtner J."/>
            <person name="Verleyen P."/>
            <person name="Raible F."/>
            <person name="Bork P."/>
            <person name="Friedrich M."/>
            <person name="Walden K.K."/>
            <person name="Robertson H.M."/>
            <person name="Angeli S."/>
            <person name="Foret S."/>
            <person name="Bucher G."/>
            <person name="Schuetz S."/>
            <person name="Maleszka R."/>
            <person name="Wimmer E.A."/>
            <person name="Beeman R.W."/>
            <person name="Lorenzen M."/>
            <person name="Tomoyasu Y."/>
            <person name="Miller S.C."/>
            <person name="Grossmann D."/>
            <person name="Bucher G."/>
        </authorList>
    </citation>
    <scope>NUCLEOTIDE SEQUENCE [LARGE SCALE GENOMIC DNA]</scope>
    <source>
        <strain evidence="1 2">Georgia GA2</strain>
    </source>
</reference>
<evidence type="ECO:0000313" key="1">
    <source>
        <dbReference type="EMBL" id="KYB24759.1"/>
    </source>
</evidence>
<reference evidence="1 2" key="2">
    <citation type="journal article" date="2010" name="Nucleic Acids Res.">
        <title>BeetleBase in 2010: revisions to provide comprehensive genomic information for Tribolium castaneum.</title>
        <authorList>
            <person name="Kim H.S."/>
            <person name="Murphy T."/>
            <person name="Xia J."/>
            <person name="Caragea D."/>
            <person name="Park Y."/>
            <person name="Beeman R.W."/>
            <person name="Lorenzen M.D."/>
            <person name="Butcher S."/>
            <person name="Manak J.R."/>
            <person name="Brown S.J."/>
        </authorList>
    </citation>
    <scope>NUCLEOTIDE SEQUENCE [LARGE SCALE GENOMIC DNA]</scope>
    <source>
        <strain evidence="1 2">Georgia GA2</strain>
    </source>
</reference>
<evidence type="ECO:0000313" key="2">
    <source>
        <dbReference type="Proteomes" id="UP000007266"/>
    </source>
</evidence>